<protein>
    <recommendedName>
        <fullName evidence="1">BACK domain-containing protein</fullName>
    </recommendedName>
</protein>
<dbReference type="PANTHER" id="PTHR45774:SF4">
    <property type="entry name" value="AXUNDEAD, ISOFORM F"/>
    <property type="match status" value="1"/>
</dbReference>
<keyword evidence="3" id="KW-1185">Reference proteome</keyword>
<dbReference type="PANTHER" id="PTHR45774">
    <property type="entry name" value="BTB/POZ DOMAIN-CONTAINING"/>
    <property type="match status" value="1"/>
</dbReference>
<comment type="caution">
    <text evidence="2">The sequence shown here is derived from an EMBL/GenBank/DDBJ whole genome shotgun (WGS) entry which is preliminary data.</text>
</comment>
<dbReference type="Pfam" id="PF07707">
    <property type="entry name" value="BACK"/>
    <property type="match status" value="1"/>
</dbReference>
<evidence type="ECO:0000313" key="2">
    <source>
        <dbReference type="EMBL" id="KAG8174799.1"/>
    </source>
</evidence>
<evidence type="ECO:0000259" key="1">
    <source>
        <dbReference type="Pfam" id="PF07707"/>
    </source>
</evidence>
<evidence type="ECO:0000313" key="3">
    <source>
        <dbReference type="Proteomes" id="UP000827092"/>
    </source>
</evidence>
<dbReference type="GO" id="GO:0022008">
    <property type="term" value="P:neurogenesis"/>
    <property type="evidence" value="ECO:0007669"/>
    <property type="project" value="TreeGrafter"/>
</dbReference>
<reference evidence="2 3" key="1">
    <citation type="journal article" date="2022" name="Nat. Ecol. Evol.">
        <title>A masculinizing supergene underlies an exaggerated male reproductive morph in a spider.</title>
        <authorList>
            <person name="Hendrickx F."/>
            <person name="De Corte Z."/>
            <person name="Sonet G."/>
            <person name="Van Belleghem S.M."/>
            <person name="Kostlbacher S."/>
            <person name="Vangestel C."/>
        </authorList>
    </citation>
    <scope>NUCLEOTIDE SEQUENCE [LARGE SCALE GENOMIC DNA]</scope>
    <source>
        <strain evidence="2">W744_W776</strain>
    </source>
</reference>
<dbReference type="Proteomes" id="UP000827092">
    <property type="component" value="Unassembled WGS sequence"/>
</dbReference>
<gene>
    <name evidence="2" type="ORF">JTE90_004377</name>
</gene>
<dbReference type="GO" id="GO:0005829">
    <property type="term" value="C:cytosol"/>
    <property type="evidence" value="ECO:0007669"/>
    <property type="project" value="TreeGrafter"/>
</dbReference>
<dbReference type="EMBL" id="JAFNEN010001138">
    <property type="protein sequence ID" value="KAG8174799.1"/>
    <property type="molecule type" value="Genomic_DNA"/>
</dbReference>
<proteinExistence type="predicted"/>
<dbReference type="Gene3D" id="3.30.710.10">
    <property type="entry name" value="Potassium Channel Kv1.1, Chain A"/>
    <property type="match status" value="1"/>
</dbReference>
<name>A0AAV6TS92_9ARAC</name>
<dbReference type="InterPro" id="IPR011705">
    <property type="entry name" value="BACK"/>
</dbReference>
<organism evidence="2 3">
    <name type="scientific">Oedothorax gibbosus</name>
    <dbReference type="NCBI Taxonomy" id="931172"/>
    <lineage>
        <taxon>Eukaryota</taxon>
        <taxon>Metazoa</taxon>
        <taxon>Ecdysozoa</taxon>
        <taxon>Arthropoda</taxon>
        <taxon>Chelicerata</taxon>
        <taxon>Arachnida</taxon>
        <taxon>Araneae</taxon>
        <taxon>Araneomorphae</taxon>
        <taxon>Entelegynae</taxon>
        <taxon>Araneoidea</taxon>
        <taxon>Linyphiidae</taxon>
        <taxon>Erigoninae</taxon>
        <taxon>Oedothorax</taxon>
    </lineage>
</organism>
<sequence>MSYFYKGTANLSSWLESRELLQAAHKYQVEPLVQHYARFLETVLTLSNVGYIYNDATLYSLATLRRKCLRLILDGGFLVLRNKSFEVLTKEATMDVITSPYLNMENELMVFEALLRWAPMQCCRAGAILKFVCFDDMSDTEKSALPPAALSLVQPSNHSRFSPCIPLDPFRLMSYCSSFTLREDPDTALGFLAPSLTLVAFSLSAPAHLISLRFTHPLINLACILLLHSAKFKKGKKVNGLTYDGDMLLNKPCWLEAKTVYQVGTVL</sequence>
<feature type="domain" description="BACK" evidence="1">
    <location>
        <begin position="52"/>
        <end position="121"/>
    </location>
</feature>
<dbReference type="InterPro" id="IPR011333">
    <property type="entry name" value="SKP1/BTB/POZ_sf"/>
</dbReference>
<dbReference type="AlphaFoldDB" id="A0AAV6TS92"/>
<accession>A0AAV6TS92</accession>